<comment type="catalytic activity">
    <reaction evidence="1">
        <text>Endonucleolytic cleavage of RNA, removing 5'-extranucleotides from tRNA precursor.</text>
        <dbReference type="EC" id="3.1.26.5"/>
    </reaction>
</comment>
<evidence type="ECO:0000256" key="7">
    <source>
        <dbReference type="ARBA" id="ARBA00022722"/>
    </source>
</evidence>
<keyword evidence="6" id="KW-0819">tRNA processing</keyword>
<dbReference type="PANTHER" id="PTHR13547">
    <property type="match status" value="1"/>
</dbReference>
<dbReference type="AlphaFoldDB" id="A0AA38I250"/>
<evidence type="ECO:0000256" key="1">
    <source>
        <dbReference type="ARBA" id="ARBA00000928"/>
    </source>
</evidence>
<evidence type="ECO:0000256" key="2">
    <source>
        <dbReference type="ARBA" id="ARBA00001946"/>
    </source>
</evidence>
<comment type="similarity">
    <text evidence="4">Belongs to the PPR family. P subfamily.</text>
</comment>
<dbReference type="GO" id="GO:0030678">
    <property type="term" value="C:mitochondrial ribonuclease P complex"/>
    <property type="evidence" value="ECO:0007669"/>
    <property type="project" value="TreeGrafter"/>
</dbReference>
<comment type="cofactor">
    <cofactor evidence="2">
        <name>Mg(2+)</name>
        <dbReference type="ChEBI" id="CHEBI:18420"/>
    </cofactor>
</comment>
<organism evidence="17 18">
    <name type="scientific">Zophobas morio</name>
    <dbReference type="NCBI Taxonomy" id="2755281"/>
    <lineage>
        <taxon>Eukaryota</taxon>
        <taxon>Metazoa</taxon>
        <taxon>Ecdysozoa</taxon>
        <taxon>Arthropoda</taxon>
        <taxon>Hexapoda</taxon>
        <taxon>Insecta</taxon>
        <taxon>Pterygota</taxon>
        <taxon>Neoptera</taxon>
        <taxon>Endopterygota</taxon>
        <taxon>Coleoptera</taxon>
        <taxon>Polyphaga</taxon>
        <taxon>Cucujiformia</taxon>
        <taxon>Tenebrionidae</taxon>
        <taxon>Zophobas</taxon>
    </lineage>
</organism>
<keyword evidence="12" id="KW-0809">Transit peptide</keyword>
<evidence type="ECO:0000256" key="11">
    <source>
        <dbReference type="ARBA" id="ARBA00022842"/>
    </source>
</evidence>
<evidence type="ECO:0000256" key="6">
    <source>
        <dbReference type="ARBA" id="ARBA00022694"/>
    </source>
</evidence>
<keyword evidence="9" id="KW-0378">Hydrolase</keyword>
<evidence type="ECO:0000256" key="14">
    <source>
        <dbReference type="ARBA" id="ARBA00044536"/>
    </source>
</evidence>
<keyword evidence="7" id="KW-0540">Nuclease</keyword>
<dbReference type="GO" id="GO:0097745">
    <property type="term" value="P:mitochondrial tRNA 5'-end processing"/>
    <property type="evidence" value="ECO:0007669"/>
    <property type="project" value="TreeGrafter"/>
</dbReference>
<evidence type="ECO:0000256" key="4">
    <source>
        <dbReference type="ARBA" id="ARBA00007626"/>
    </source>
</evidence>
<dbReference type="GO" id="GO:0004526">
    <property type="term" value="F:ribonuclease P activity"/>
    <property type="evidence" value="ECO:0007669"/>
    <property type="project" value="UniProtKB-EC"/>
</dbReference>
<feature type="domain" description="PRORP" evidence="16">
    <location>
        <begin position="276"/>
        <end position="507"/>
    </location>
</feature>
<dbReference type="EMBL" id="JALNTZ010000007">
    <property type="protein sequence ID" value="KAJ3646422.1"/>
    <property type="molecule type" value="Genomic_DNA"/>
</dbReference>
<keyword evidence="10" id="KW-0862">Zinc</keyword>
<dbReference type="Proteomes" id="UP001168821">
    <property type="component" value="Unassembled WGS sequence"/>
</dbReference>
<dbReference type="InterPro" id="IPR031595">
    <property type="entry name" value="PRORP_C"/>
</dbReference>
<proteinExistence type="inferred from homology"/>
<dbReference type="GO" id="GO:0046872">
    <property type="term" value="F:metal ion binding"/>
    <property type="evidence" value="ECO:0007669"/>
    <property type="project" value="UniProtKB-KW"/>
</dbReference>
<evidence type="ECO:0000256" key="13">
    <source>
        <dbReference type="ARBA" id="ARBA00023128"/>
    </source>
</evidence>
<keyword evidence="8" id="KW-0479">Metal-binding</keyword>
<evidence type="ECO:0000256" key="8">
    <source>
        <dbReference type="ARBA" id="ARBA00022723"/>
    </source>
</evidence>
<evidence type="ECO:0000313" key="17">
    <source>
        <dbReference type="EMBL" id="KAJ3646422.1"/>
    </source>
</evidence>
<dbReference type="InterPro" id="IPR011990">
    <property type="entry name" value="TPR-like_helical_dom_sf"/>
</dbReference>
<dbReference type="CDD" id="cd18718">
    <property type="entry name" value="PIN_PRORP"/>
    <property type="match status" value="1"/>
</dbReference>
<sequence>MFSSKIFTRISFHKINIRTFRQQQRPNPSKERSSPNNLLWKIIEENNIKGAQDWKDVRTQIQNEIRSVTPASIDAMTVSICTRKKKFNLALSYLDFLNNENVKLNLATLGKYFKLLYVKGVEESLATEDEEKILQMYDSLRTTYPVLDSLTLDNVTQALSLTKKWKVCLDLLDEIKVTSSPTSNTYSAVIAAAFSNKADNLAWKLLDELIENNKTIQDVVYITYFKRIITQSEKIAHIEKMFNFMQNNGVQIEPENVDTFVEAFKDLKVVIKNSNIHTRGVCKCCNKKLKTFELSDDEFNNLKTKILDNVIVGKDVFNKTTSEELERFNKFTSNMEKFDVIIDGLNVAYSAGVKQSSYVTSGLVAAVVSHFARVGKKVLVLGRKHMSKWPQKNWKYVQKNATTFLTEDLSQDDPYLLYCALNSGKDTVIVTRDLMRSHKFLLREVHLKLLFDRWLSQRQYLLLRVPENGEPIFKKPLPFSQIAQKNEEYWHIPCISDSTSASSKWLCIKL</sequence>
<evidence type="ECO:0000256" key="10">
    <source>
        <dbReference type="ARBA" id="ARBA00022833"/>
    </source>
</evidence>
<keyword evidence="13" id="KW-0496">Mitochondrion</keyword>
<keyword evidence="18" id="KW-1185">Reference proteome</keyword>
<reference evidence="17" key="1">
    <citation type="journal article" date="2023" name="G3 (Bethesda)">
        <title>Whole genome assemblies of Zophobas morio and Tenebrio molitor.</title>
        <authorList>
            <person name="Kaur S."/>
            <person name="Stinson S.A."/>
            <person name="diCenzo G.C."/>
        </authorList>
    </citation>
    <scope>NUCLEOTIDE SEQUENCE</scope>
    <source>
        <strain evidence="17">QUZm001</strain>
    </source>
</reference>
<evidence type="ECO:0000313" key="18">
    <source>
        <dbReference type="Proteomes" id="UP001168821"/>
    </source>
</evidence>
<protein>
    <recommendedName>
        <fullName evidence="14">Mitochondrial ribonuclease P catalytic subunit</fullName>
        <ecNumber evidence="5">3.1.26.5</ecNumber>
    </recommendedName>
    <alternativeName>
        <fullName evidence="15">Mitochondrial ribonuclease P protein 3</fullName>
    </alternativeName>
</protein>
<dbReference type="Gene3D" id="3.40.50.11980">
    <property type="match status" value="1"/>
</dbReference>
<name>A0AA38I250_9CUCU</name>
<dbReference type="InterPro" id="IPR033495">
    <property type="entry name" value="MRPP3_PIN_dom"/>
</dbReference>
<dbReference type="PANTHER" id="PTHR13547:SF1">
    <property type="entry name" value="MITOCHONDRIAL RIBONUCLEASE P CATALYTIC SUBUNIT"/>
    <property type="match status" value="1"/>
</dbReference>
<comment type="subcellular location">
    <subcellularLocation>
        <location evidence="3">Mitochondrion</location>
    </subcellularLocation>
</comment>
<dbReference type="EC" id="3.1.26.5" evidence="5"/>
<evidence type="ECO:0000259" key="16">
    <source>
        <dbReference type="Pfam" id="PF16953"/>
    </source>
</evidence>
<comment type="caution">
    <text evidence="17">The sequence shown here is derived from an EMBL/GenBank/DDBJ whole genome shotgun (WGS) entry which is preliminary data.</text>
</comment>
<accession>A0AA38I250</accession>
<evidence type="ECO:0000256" key="12">
    <source>
        <dbReference type="ARBA" id="ARBA00022946"/>
    </source>
</evidence>
<dbReference type="GO" id="GO:0001682">
    <property type="term" value="P:tRNA 5'-leader removal"/>
    <property type="evidence" value="ECO:0007669"/>
    <property type="project" value="TreeGrafter"/>
</dbReference>
<evidence type="ECO:0000256" key="15">
    <source>
        <dbReference type="ARBA" id="ARBA00044559"/>
    </source>
</evidence>
<gene>
    <name evidence="17" type="ORF">Zmor_024011</name>
</gene>
<evidence type="ECO:0000256" key="3">
    <source>
        <dbReference type="ARBA" id="ARBA00004173"/>
    </source>
</evidence>
<dbReference type="Pfam" id="PF16953">
    <property type="entry name" value="PRORP"/>
    <property type="match status" value="1"/>
</dbReference>
<evidence type="ECO:0000256" key="9">
    <source>
        <dbReference type="ARBA" id="ARBA00022801"/>
    </source>
</evidence>
<dbReference type="Gene3D" id="1.25.40.10">
    <property type="entry name" value="Tetratricopeptide repeat domain"/>
    <property type="match status" value="1"/>
</dbReference>
<evidence type="ECO:0000256" key="5">
    <source>
        <dbReference type="ARBA" id="ARBA00012179"/>
    </source>
</evidence>
<keyword evidence="11" id="KW-0460">Magnesium</keyword>